<keyword evidence="3" id="KW-1185">Reference proteome</keyword>
<dbReference type="EMBL" id="AYXY01000013">
    <property type="protein sequence ID" value="ETN96256.1"/>
    <property type="molecule type" value="Genomic_DNA"/>
</dbReference>
<keyword evidence="1" id="KW-0472">Membrane</keyword>
<proteinExistence type="predicted"/>
<comment type="caution">
    <text evidence="2">The sequence shown here is derived from an EMBL/GenBank/DDBJ whole genome shotgun (WGS) entry which is preliminary data.</text>
</comment>
<gene>
    <name evidence="2" type="ORF">P278_07670</name>
</gene>
<accession>W2US21</accession>
<feature type="transmembrane region" description="Helical" evidence="1">
    <location>
        <begin position="12"/>
        <end position="31"/>
    </location>
</feature>
<reference evidence="2 3" key="2">
    <citation type="journal article" date="2016" name="Genome Announc.">
        <title>Draft Genome Sequence of Zhouia amylolytica AD3, Isolated from Tidal Flat Sediment.</title>
        <authorList>
            <person name="Jia B."/>
            <person name="Jin H.M."/>
            <person name="Lee H.J."/>
            <person name="Jeon C.O."/>
        </authorList>
    </citation>
    <scope>NUCLEOTIDE SEQUENCE [LARGE SCALE GENOMIC DNA]</scope>
    <source>
        <strain evidence="2 3">AD3</strain>
    </source>
</reference>
<keyword evidence="1" id="KW-1133">Transmembrane helix</keyword>
<reference evidence="3" key="1">
    <citation type="submission" date="2013-11" db="EMBL/GenBank/DDBJ databases">
        <title>Draft genome sequence from a member of Zhouia, isolated tidal flat.</title>
        <authorList>
            <person name="Jin H."/>
            <person name="Jeon C.O."/>
        </authorList>
    </citation>
    <scope>NUCLEOTIDE SEQUENCE [LARGE SCALE GENOMIC DNA]</scope>
    <source>
        <strain evidence="3">AD3</strain>
    </source>
</reference>
<evidence type="ECO:0000313" key="2">
    <source>
        <dbReference type="EMBL" id="ETN96256.1"/>
    </source>
</evidence>
<keyword evidence="1" id="KW-0812">Transmembrane</keyword>
<sequence length="233" mass="26295">MEQQINSLKKVQKIQTLIILLLIVAIIWVYLNPRNQELKSNEIIHSKGIVIHDNEGNPRMAIGFPVTNEVRVRKDTLNGMVFLDDKGMDRIHLGPHGKLFLGGNYYNRTNNEGWSLFFNDPKGEERSGYGFSDSDNSIGLGMDYGGAHGGEAIYLYAAPQIAFMTINADLQDKQGIRDRIVLWHETDKDLSIAKISDAKKDGRIILKAENGSNPTIEYTDSLLYKVNIHKNHK</sequence>
<evidence type="ECO:0000313" key="3">
    <source>
        <dbReference type="Proteomes" id="UP000018850"/>
    </source>
</evidence>
<organism evidence="2 3">
    <name type="scientific">Zhouia amylolytica AD3</name>
    <dbReference type="NCBI Taxonomy" id="1286632"/>
    <lineage>
        <taxon>Bacteria</taxon>
        <taxon>Pseudomonadati</taxon>
        <taxon>Bacteroidota</taxon>
        <taxon>Flavobacteriia</taxon>
        <taxon>Flavobacteriales</taxon>
        <taxon>Flavobacteriaceae</taxon>
        <taxon>Zhouia</taxon>
    </lineage>
</organism>
<dbReference type="Proteomes" id="UP000018850">
    <property type="component" value="Unassembled WGS sequence"/>
</dbReference>
<evidence type="ECO:0000256" key="1">
    <source>
        <dbReference type="SAM" id="Phobius"/>
    </source>
</evidence>
<dbReference type="RefSeq" id="WP_038262618.1">
    <property type="nucleotide sequence ID" value="NZ_AYXY01000013.1"/>
</dbReference>
<name>W2US21_9FLAO</name>
<dbReference type="AlphaFoldDB" id="W2US21"/>
<protein>
    <submittedName>
        <fullName evidence="2">Uncharacterized protein</fullName>
    </submittedName>
</protein>
<dbReference type="eggNOG" id="ENOG5033A8B">
    <property type="taxonomic scope" value="Bacteria"/>
</dbReference>
<dbReference type="STRING" id="376730.SAMN04487906_1932"/>